<keyword evidence="2" id="KW-1185">Reference proteome</keyword>
<protein>
    <submittedName>
        <fullName evidence="1">Uncharacterized protein</fullName>
    </submittedName>
</protein>
<evidence type="ECO:0000313" key="2">
    <source>
        <dbReference type="Proteomes" id="UP001236663"/>
    </source>
</evidence>
<evidence type="ECO:0000313" key="1">
    <source>
        <dbReference type="EMBL" id="MDN3687273.1"/>
    </source>
</evidence>
<name>A0ABT8C662_9BACT</name>
<organism evidence="1 2">
    <name type="scientific">Cyclobacterium jeungdonense</name>
    <dbReference type="NCBI Taxonomy" id="708087"/>
    <lineage>
        <taxon>Bacteria</taxon>
        <taxon>Pseudomonadati</taxon>
        <taxon>Bacteroidota</taxon>
        <taxon>Cytophagia</taxon>
        <taxon>Cytophagales</taxon>
        <taxon>Cyclobacteriaceae</taxon>
        <taxon>Cyclobacterium</taxon>
    </lineage>
</organism>
<comment type="caution">
    <text evidence="1">The sequence shown here is derived from an EMBL/GenBank/DDBJ whole genome shotgun (WGS) entry which is preliminary data.</text>
</comment>
<dbReference type="EMBL" id="JAUFQS010000004">
    <property type="protein sequence ID" value="MDN3687273.1"/>
    <property type="molecule type" value="Genomic_DNA"/>
</dbReference>
<sequence length="49" mass="5864">MDKDFNPISEGELPEINNYPPFHFAKDGKLWLFENIEDEMGFVRMDISW</sequence>
<gene>
    <name evidence="1" type="ORF">QWZ15_05510</name>
</gene>
<dbReference type="Proteomes" id="UP001236663">
    <property type="component" value="Unassembled WGS sequence"/>
</dbReference>
<reference evidence="2" key="1">
    <citation type="journal article" date="2019" name="Int. J. Syst. Evol. Microbiol.">
        <title>The Global Catalogue of Microorganisms (GCM) 10K type strain sequencing project: providing services to taxonomists for standard genome sequencing and annotation.</title>
        <authorList>
            <consortium name="The Broad Institute Genomics Platform"/>
            <consortium name="The Broad Institute Genome Sequencing Center for Infectious Disease"/>
            <person name="Wu L."/>
            <person name="Ma J."/>
        </authorList>
    </citation>
    <scope>NUCLEOTIDE SEQUENCE [LARGE SCALE GENOMIC DNA]</scope>
    <source>
        <strain evidence="2">CECT 7706</strain>
    </source>
</reference>
<accession>A0ABT8C662</accession>
<proteinExistence type="predicted"/>
<dbReference type="RefSeq" id="WP_163384152.1">
    <property type="nucleotide sequence ID" value="NZ_JAUFQS010000004.1"/>
</dbReference>